<keyword evidence="1" id="KW-0407">Ion channel</keyword>
<reference evidence="3" key="1">
    <citation type="submission" date="2018-11" db="EMBL/GenBank/DDBJ databases">
        <authorList>
            <consortium name="Pathogen Informatics"/>
        </authorList>
    </citation>
    <scope>NUCLEOTIDE SEQUENCE</scope>
</reference>
<dbReference type="Proteomes" id="UP000784294">
    <property type="component" value="Unassembled WGS sequence"/>
</dbReference>
<name>A0A448WPH4_9PLAT</name>
<keyword evidence="1" id="KW-0813">Transport</keyword>
<keyword evidence="1" id="KW-0868">Chloride</keyword>
<accession>A0A448WPH4</accession>
<gene>
    <name evidence="3" type="ORF">PXEA_LOCUS10314</name>
</gene>
<keyword evidence="1" id="KW-0869">Chloride channel</keyword>
<dbReference type="OrthoDB" id="201595at2759"/>
<feature type="region of interest" description="Disordered" evidence="2">
    <location>
        <begin position="68"/>
        <end position="144"/>
    </location>
</feature>
<comment type="caution">
    <text evidence="3">The sequence shown here is derived from an EMBL/GenBank/DDBJ whole genome shotgun (WGS) entry which is preliminary data.</text>
</comment>
<evidence type="ECO:0000256" key="1">
    <source>
        <dbReference type="RuleBase" id="RU363126"/>
    </source>
</evidence>
<sequence length="144" mass="16726">MLLQSQYAFFIYVAPQVAMCVMNPFGDDDEDFCTSRMLDYNLDISMRSAGAFPSMYPSRLRPILLQRRRIRNSEEESDGSQDPTLLERYRADGQKRRQRKVRAEKARVSEDSTMRDDFGGDYVLKSRSSEEGGKRKSFRRRSGS</sequence>
<dbReference type="InterPro" id="IPR021134">
    <property type="entry name" value="Bestrophin-like"/>
</dbReference>
<comment type="subcellular location">
    <subcellularLocation>
        <location evidence="1">Cell membrane</location>
        <topology evidence="1">Multi-pass membrane protein</topology>
    </subcellularLocation>
</comment>
<comment type="function">
    <text evidence="1">Forms chloride channels.</text>
</comment>
<dbReference type="GO" id="GO:0005254">
    <property type="term" value="F:chloride channel activity"/>
    <property type="evidence" value="ECO:0007669"/>
    <property type="project" value="UniProtKB-KW"/>
</dbReference>
<keyword evidence="4" id="KW-1185">Reference proteome</keyword>
<feature type="compositionally biased region" description="Basic residues" evidence="2">
    <location>
        <begin position="135"/>
        <end position="144"/>
    </location>
</feature>
<evidence type="ECO:0000313" key="3">
    <source>
        <dbReference type="EMBL" id="VEL16874.1"/>
    </source>
</evidence>
<dbReference type="EMBL" id="CAAALY010030207">
    <property type="protein sequence ID" value="VEL16874.1"/>
    <property type="molecule type" value="Genomic_DNA"/>
</dbReference>
<organism evidence="3 4">
    <name type="scientific">Protopolystoma xenopodis</name>
    <dbReference type="NCBI Taxonomy" id="117903"/>
    <lineage>
        <taxon>Eukaryota</taxon>
        <taxon>Metazoa</taxon>
        <taxon>Spiralia</taxon>
        <taxon>Lophotrochozoa</taxon>
        <taxon>Platyhelminthes</taxon>
        <taxon>Monogenea</taxon>
        <taxon>Polyopisthocotylea</taxon>
        <taxon>Polystomatidea</taxon>
        <taxon>Polystomatidae</taxon>
        <taxon>Protopolystoma</taxon>
    </lineage>
</organism>
<dbReference type="Pfam" id="PF01062">
    <property type="entry name" value="Bestrophin"/>
    <property type="match status" value="1"/>
</dbReference>
<evidence type="ECO:0000256" key="2">
    <source>
        <dbReference type="SAM" id="MobiDB-lite"/>
    </source>
</evidence>
<keyword evidence="1" id="KW-1003">Cell membrane</keyword>
<protein>
    <recommendedName>
        <fullName evidence="1">Bestrophin homolog</fullName>
    </recommendedName>
</protein>
<dbReference type="AlphaFoldDB" id="A0A448WPH4"/>
<feature type="compositionally biased region" description="Basic and acidic residues" evidence="2">
    <location>
        <begin position="85"/>
        <end position="118"/>
    </location>
</feature>
<dbReference type="GO" id="GO:0034707">
    <property type="term" value="C:chloride channel complex"/>
    <property type="evidence" value="ECO:0007669"/>
    <property type="project" value="UniProtKB-KW"/>
</dbReference>
<keyword evidence="1" id="KW-0472">Membrane</keyword>
<comment type="similarity">
    <text evidence="1">Belongs to the anion channel-forming bestrophin (TC 1.A.46) family. Calcium-sensitive chloride channel subfamily.</text>
</comment>
<evidence type="ECO:0000313" key="4">
    <source>
        <dbReference type="Proteomes" id="UP000784294"/>
    </source>
</evidence>
<proteinExistence type="inferred from homology"/>
<keyword evidence="1" id="KW-0406">Ion transport</keyword>
<dbReference type="GO" id="GO:0005886">
    <property type="term" value="C:plasma membrane"/>
    <property type="evidence" value="ECO:0007669"/>
    <property type="project" value="UniProtKB-SubCell"/>
</dbReference>